<dbReference type="SUPFAM" id="SSF50249">
    <property type="entry name" value="Nucleic acid-binding proteins"/>
    <property type="match status" value="1"/>
</dbReference>
<dbReference type="GO" id="GO:0009295">
    <property type="term" value="C:nucleoid"/>
    <property type="evidence" value="ECO:0007669"/>
    <property type="project" value="TreeGrafter"/>
</dbReference>
<dbReference type="InterPro" id="IPR012340">
    <property type="entry name" value="NA-bd_OB-fold"/>
</dbReference>
<dbReference type="GO" id="GO:0006310">
    <property type="term" value="P:DNA recombination"/>
    <property type="evidence" value="ECO:0007669"/>
    <property type="project" value="UniProtKB-UniRule"/>
</dbReference>
<protein>
    <recommendedName>
        <fullName evidence="2 3">Single-stranded DNA-binding protein</fullName>
        <shortName evidence="2">SSB</shortName>
    </recommendedName>
</protein>
<keyword evidence="2" id="KW-0227">DNA damage</keyword>
<evidence type="ECO:0000313" key="5">
    <source>
        <dbReference type="EMBL" id="HJG88015.1"/>
    </source>
</evidence>
<dbReference type="RefSeq" id="WP_273305122.1">
    <property type="nucleotide sequence ID" value="NZ_DYUD01000006.1"/>
</dbReference>
<evidence type="ECO:0000256" key="1">
    <source>
        <dbReference type="ARBA" id="ARBA00023125"/>
    </source>
</evidence>
<name>A0A921MPG8_9BACT</name>
<feature type="region of interest" description="Disordered" evidence="4">
    <location>
        <begin position="111"/>
        <end position="155"/>
    </location>
</feature>
<dbReference type="GO" id="GO:0006260">
    <property type="term" value="P:DNA replication"/>
    <property type="evidence" value="ECO:0007669"/>
    <property type="project" value="UniProtKB-UniRule"/>
</dbReference>
<accession>A0A921MPG8</accession>
<keyword evidence="2" id="KW-0234">DNA repair</keyword>
<proteinExistence type="inferred from homology"/>
<evidence type="ECO:0000256" key="3">
    <source>
        <dbReference type="PIRNR" id="PIRNR002070"/>
    </source>
</evidence>
<dbReference type="Pfam" id="PF00436">
    <property type="entry name" value="SSB"/>
    <property type="match status" value="1"/>
</dbReference>
<reference evidence="5" key="2">
    <citation type="submission" date="2021-09" db="EMBL/GenBank/DDBJ databases">
        <authorList>
            <person name="Gilroy R."/>
        </authorList>
    </citation>
    <scope>NUCLEOTIDE SEQUENCE</scope>
    <source>
        <strain evidence="5">CHK121-7720</strain>
    </source>
</reference>
<feature type="compositionally biased region" description="Low complexity" evidence="4">
    <location>
        <begin position="114"/>
        <end position="137"/>
    </location>
</feature>
<gene>
    <name evidence="5" type="primary">ssb</name>
    <name evidence="5" type="ORF">K8U91_00870</name>
</gene>
<comment type="subunit">
    <text evidence="2">Homotetramer.</text>
</comment>
<dbReference type="PANTHER" id="PTHR10302:SF27">
    <property type="entry name" value="SINGLE-STRANDED DNA-BINDING PROTEIN"/>
    <property type="match status" value="1"/>
</dbReference>
<dbReference type="PROSITE" id="PS50935">
    <property type="entry name" value="SSB"/>
    <property type="match status" value="1"/>
</dbReference>
<organism evidence="5 6">
    <name type="scientific">Barnesiella viscericola</name>
    <dbReference type="NCBI Taxonomy" id="397865"/>
    <lineage>
        <taxon>Bacteria</taxon>
        <taxon>Pseudomonadati</taxon>
        <taxon>Bacteroidota</taxon>
        <taxon>Bacteroidia</taxon>
        <taxon>Bacteroidales</taxon>
        <taxon>Barnesiellaceae</taxon>
        <taxon>Barnesiella</taxon>
    </lineage>
</organism>
<dbReference type="GO" id="GO:0003697">
    <property type="term" value="F:single-stranded DNA binding"/>
    <property type="evidence" value="ECO:0007669"/>
    <property type="project" value="UniProtKB-UniRule"/>
</dbReference>
<keyword evidence="2" id="KW-0233">DNA recombination</keyword>
<dbReference type="EMBL" id="DYUD01000006">
    <property type="protein sequence ID" value="HJG88015.1"/>
    <property type="molecule type" value="Genomic_DNA"/>
</dbReference>
<dbReference type="NCBIfam" id="TIGR00621">
    <property type="entry name" value="ssb"/>
    <property type="match status" value="1"/>
</dbReference>
<sequence length="155" mass="17178">MSVNKVILIGNVGKDPDVRYIENNVCVANFTLATTERGYTTQSGVQIPDKTEWHNIVAWRGLAEVAEKYVRKGTQLYIEGKIRTRSWEDQNKIRRYTTEIYVDNMELLGRRDSQSASAPAPQAAPAQAQPTGYQAQANPGFAPTSGNSGDDDLPF</sequence>
<evidence type="ECO:0000256" key="4">
    <source>
        <dbReference type="SAM" id="MobiDB-lite"/>
    </source>
</evidence>
<comment type="caution">
    <text evidence="2">Lacks conserved residue(s) required for the propagation of feature annotation.</text>
</comment>
<keyword evidence="1 2" id="KW-0238">DNA-binding</keyword>
<evidence type="ECO:0000256" key="2">
    <source>
        <dbReference type="HAMAP-Rule" id="MF_00984"/>
    </source>
</evidence>
<dbReference type="AlphaFoldDB" id="A0A921MPG8"/>
<dbReference type="Proteomes" id="UP000757103">
    <property type="component" value="Unassembled WGS sequence"/>
</dbReference>
<dbReference type="PIRSF" id="PIRSF002070">
    <property type="entry name" value="SSB"/>
    <property type="match status" value="1"/>
</dbReference>
<dbReference type="HAMAP" id="MF_00984">
    <property type="entry name" value="SSB"/>
    <property type="match status" value="1"/>
</dbReference>
<keyword evidence="2" id="KW-0235">DNA replication</keyword>
<comment type="caution">
    <text evidence="5">The sequence shown here is derived from an EMBL/GenBank/DDBJ whole genome shotgun (WGS) entry which is preliminary data.</text>
</comment>
<dbReference type="GO" id="GO:0006281">
    <property type="term" value="P:DNA repair"/>
    <property type="evidence" value="ECO:0007669"/>
    <property type="project" value="UniProtKB-UniRule"/>
</dbReference>
<dbReference type="CDD" id="cd04496">
    <property type="entry name" value="SSB_OBF"/>
    <property type="match status" value="1"/>
</dbReference>
<dbReference type="PANTHER" id="PTHR10302">
    <property type="entry name" value="SINGLE-STRANDED DNA-BINDING PROTEIN"/>
    <property type="match status" value="1"/>
</dbReference>
<dbReference type="InterPro" id="IPR011344">
    <property type="entry name" value="ssDNA-bd"/>
</dbReference>
<evidence type="ECO:0000313" key="6">
    <source>
        <dbReference type="Proteomes" id="UP000757103"/>
    </source>
</evidence>
<feature type="short sequence motif" description="Important for interaction with partner proteins" evidence="2">
    <location>
        <begin position="150"/>
        <end position="155"/>
    </location>
</feature>
<comment type="function">
    <text evidence="2">Plays an important role in DNA replication, recombination and repair. Binds to ssDNA and to an array of partner proteins to recruit them to their sites of action during DNA metabolism.</text>
</comment>
<reference evidence="5" key="1">
    <citation type="journal article" date="2021" name="PeerJ">
        <title>Extensive microbial diversity within the chicken gut microbiome revealed by metagenomics and culture.</title>
        <authorList>
            <person name="Gilroy R."/>
            <person name="Ravi A."/>
            <person name="Getino M."/>
            <person name="Pursley I."/>
            <person name="Horton D.L."/>
            <person name="Alikhan N.F."/>
            <person name="Baker D."/>
            <person name="Gharbi K."/>
            <person name="Hall N."/>
            <person name="Watson M."/>
            <person name="Adriaenssens E.M."/>
            <person name="Foster-Nyarko E."/>
            <person name="Jarju S."/>
            <person name="Secka A."/>
            <person name="Antonio M."/>
            <person name="Oren A."/>
            <person name="Chaudhuri R.R."/>
            <person name="La Ragione R."/>
            <person name="Hildebrand F."/>
            <person name="Pallen M.J."/>
        </authorList>
    </citation>
    <scope>NUCLEOTIDE SEQUENCE</scope>
    <source>
        <strain evidence="5">CHK121-7720</strain>
    </source>
</reference>
<dbReference type="Gene3D" id="2.40.50.140">
    <property type="entry name" value="Nucleic acid-binding proteins"/>
    <property type="match status" value="1"/>
</dbReference>
<dbReference type="InterPro" id="IPR000424">
    <property type="entry name" value="Primosome_PriB/ssb"/>
</dbReference>